<accession>A0A7W8VG80</accession>
<organism evidence="2 3">
    <name type="scientific">Nocardiopsis composta</name>
    <dbReference type="NCBI Taxonomy" id="157465"/>
    <lineage>
        <taxon>Bacteria</taxon>
        <taxon>Bacillati</taxon>
        <taxon>Actinomycetota</taxon>
        <taxon>Actinomycetes</taxon>
        <taxon>Streptosporangiales</taxon>
        <taxon>Nocardiopsidaceae</taxon>
        <taxon>Nocardiopsis</taxon>
    </lineage>
</organism>
<name>A0A7W8VG80_9ACTN</name>
<comment type="caution">
    <text evidence="2">The sequence shown here is derived from an EMBL/GenBank/DDBJ whole genome shotgun (WGS) entry which is preliminary data.</text>
</comment>
<reference evidence="2 3" key="1">
    <citation type="submission" date="2020-08" db="EMBL/GenBank/DDBJ databases">
        <title>Sequencing the genomes of 1000 actinobacteria strains.</title>
        <authorList>
            <person name="Klenk H.-P."/>
        </authorList>
    </citation>
    <scope>NUCLEOTIDE SEQUENCE [LARGE SCALE GENOMIC DNA]</scope>
    <source>
        <strain evidence="2 3">DSM 44551</strain>
    </source>
</reference>
<sequence>METPPRPCRYLPEPPQACGLWPVLLAGPRPRGALACARPTGHGGRHESAVGDFWPPSQARSDERAAAPPGRPLLQENGEHNPDPGLEA</sequence>
<dbReference type="Proteomes" id="UP000572635">
    <property type="component" value="Unassembled WGS sequence"/>
</dbReference>
<proteinExistence type="predicted"/>
<protein>
    <submittedName>
        <fullName evidence="2">Uncharacterized protein</fullName>
    </submittedName>
</protein>
<dbReference type="AlphaFoldDB" id="A0A7W8VG80"/>
<evidence type="ECO:0000256" key="1">
    <source>
        <dbReference type="SAM" id="MobiDB-lite"/>
    </source>
</evidence>
<keyword evidence="3" id="KW-1185">Reference proteome</keyword>
<feature type="region of interest" description="Disordered" evidence="1">
    <location>
        <begin position="37"/>
        <end position="88"/>
    </location>
</feature>
<evidence type="ECO:0000313" key="3">
    <source>
        <dbReference type="Proteomes" id="UP000572635"/>
    </source>
</evidence>
<gene>
    <name evidence="2" type="ORF">HDA36_005261</name>
</gene>
<dbReference type="EMBL" id="JACHDB010000001">
    <property type="protein sequence ID" value="MBB5435177.1"/>
    <property type="molecule type" value="Genomic_DNA"/>
</dbReference>
<dbReference type="RefSeq" id="WP_184396716.1">
    <property type="nucleotide sequence ID" value="NZ_BAAAJD010000105.1"/>
</dbReference>
<evidence type="ECO:0000313" key="2">
    <source>
        <dbReference type="EMBL" id="MBB5435177.1"/>
    </source>
</evidence>